<sequence length="457" mass="50450">MSRPKSAHDLSGLMKYVDREPWDEAMAEMLSAHLEPACEATGLEPDAIFEIIGDHWQGSLWGCAFEDLLTQELEPDGGNLVDDYLKRRGWNEKAPNKAYMRALRDTVMSLYEVSEVLPGQSMTLRDLLRDVAPVTVREHGATQTLVNWDKIAARIVDVNGRHGISGALLPFSAEGAARVIDAFSRLSDDVQDTAGLPPLDRDALLRASGPMFTNMWLLDCLGKAMPGSTPDMINADGDDLVFHRIIFPLAKGVIGKSVARRLDAAPWLEPASDSFWNWLAPVKKGGKSQSSKGKQAFVTTMEDGTPVFANVELTGRKLIVEVNSAARAEQAIIQMREWLGDSVSAPMTEIRTLAQIMADDAARAPQDETLDIPPHEMERIVHDMLTREYTKTLDEPAPALGHKTPRALARTKAGRTKVADWLKYIENGAAKSDAADPMGTYDFTWMWAELGLSDLRR</sequence>
<evidence type="ECO:0000313" key="2">
    <source>
        <dbReference type="Proteomes" id="UP000056968"/>
    </source>
</evidence>
<proteinExistence type="predicted"/>
<evidence type="ECO:0008006" key="3">
    <source>
        <dbReference type="Google" id="ProtNLM"/>
    </source>
</evidence>
<dbReference type="Pfam" id="PF25948">
    <property type="entry name" value="DUF7986"/>
    <property type="match status" value="1"/>
</dbReference>
<evidence type="ECO:0000313" key="1">
    <source>
        <dbReference type="EMBL" id="ALR19117.1"/>
    </source>
</evidence>
<dbReference type="KEGG" id="sbd:ATN00_01115"/>
<accession>A0A0S3EUM0</accession>
<gene>
    <name evidence="1" type="ORF">ATN00_01115</name>
</gene>
<dbReference type="AlphaFoldDB" id="A0A0S3EUM0"/>
<reference evidence="1 2" key="1">
    <citation type="submission" date="2015-11" db="EMBL/GenBank/DDBJ databases">
        <title>A Two-component Flavoprotein Monooxygenase System MeaXY Responsible for para-Hydroxylation of 2-Methyl-6-ethylaniline and 2,6-Diethylaniline in Sphingobium baderi DE-13.</title>
        <authorList>
            <person name="Cheng M."/>
            <person name="Meng Q."/>
            <person name="Yang Y."/>
            <person name="Chu C."/>
            <person name="Yan X."/>
            <person name="He J."/>
            <person name="Li S."/>
        </authorList>
    </citation>
    <scope>NUCLEOTIDE SEQUENCE [LARGE SCALE GENOMIC DNA]</scope>
    <source>
        <strain evidence="1 2">DE-13</strain>
    </source>
</reference>
<dbReference type="STRING" id="1332080.ATN00_01115"/>
<dbReference type="InterPro" id="IPR058292">
    <property type="entry name" value="DUF7986"/>
</dbReference>
<dbReference type="OrthoDB" id="8039031at2"/>
<dbReference type="EMBL" id="CP013264">
    <property type="protein sequence ID" value="ALR19117.1"/>
    <property type="molecule type" value="Genomic_DNA"/>
</dbReference>
<organism evidence="1 2">
    <name type="scientific">Sphingobium baderi</name>
    <dbReference type="NCBI Taxonomy" id="1332080"/>
    <lineage>
        <taxon>Bacteria</taxon>
        <taxon>Pseudomonadati</taxon>
        <taxon>Pseudomonadota</taxon>
        <taxon>Alphaproteobacteria</taxon>
        <taxon>Sphingomonadales</taxon>
        <taxon>Sphingomonadaceae</taxon>
        <taxon>Sphingobium</taxon>
    </lineage>
</organism>
<dbReference type="RefSeq" id="WP_062061067.1">
    <property type="nucleotide sequence ID" value="NZ_CP013264.1"/>
</dbReference>
<dbReference type="Proteomes" id="UP000056968">
    <property type="component" value="Chromosome"/>
</dbReference>
<protein>
    <recommendedName>
        <fullName evidence="3">Antitoxin Xre/MbcA/ParS-like toxin-binding domain-containing protein</fullName>
    </recommendedName>
</protein>
<keyword evidence="2" id="KW-1185">Reference proteome</keyword>
<name>A0A0S3EUM0_9SPHN</name>